<evidence type="ECO:0000313" key="6">
    <source>
        <dbReference type="Proteomes" id="UP001227317"/>
    </source>
</evidence>
<evidence type="ECO:0000256" key="1">
    <source>
        <dbReference type="ARBA" id="ARBA00022603"/>
    </source>
</evidence>
<comment type="caution">
    <text evidence="5">The sequence shown here is derived from an EMBL/GenBank/DDBJ whole genome shotgun (WGS) entry which is preliminary data.</text>
</comment>
<name>A0ABU0WR82_9PROT</name>
<dbReference type="Gene3D" id="3.40.50.150">
    <property type="entry name" value="Vaccinia Virus protein VP39"/>
    <property type="match status" value="1"/>
</dbReference>
<protein>
    <submittedName>
        <fullName evidence="5">Class I SAM-dependent methyltransferase</fullName>
        <ecNumber evidence="5">2.1.-.-</ecNumber>
    </submittedName>
</protein>
<dbReference type="Pfam" id="PF13649">
    <property type="entry name" value="Methyltransf_25"/>
    <property type="match status" value="1"/>
</dbReference>
<feature type="domain" description="Methyltransferase" evidence="4">
    <location>
        <begin position="78"/>
        <end position="154"/>
    </location>
</feature>
<dbReference type="RefSeq" id="WP_306711785.1">
    <property type="nucleotide sequence ID" value="NZ_JAUJFI010000246.1"/>
</dbReference>
<dbReference type="EC" id="2.1.-.-" evidence="5"/>
<evidence type="ECO:0000256" key="3">
    <source>
        <dbReference type="ARBA" id="ARBA00022691"/>
    </source>
</evidence>
<dbReference type="GO" id="GO:0008168">
    <property type="term" value="F:methyltransferase activity"/>
    <property type="evidence" value="ECO:0007669"/>
    <property type="project" value="UniProtKB-KW"/>
</dbReference>
<keyword evidence="2 5" id="KW-0808">Transferase</keyword>
<keyword evidence="3" id="KW-0949">S-adenosyl-L-methionine</keyword>
<keyword evidence="1 5" id="KW-0489">Methyltransferase</keyword>
<dbReference type="SUPFAM" id="SSF53335">
    <property type="entry name" value="S-adenosyl-L-methionine-dependent methyltransferases"/>
    <property type="match status" value="1"/>
</dbReference>
<reference evidence="5 6" key="1">
    <citation type="submission" date="2023-06" db="EMBL/GenBank/DDBJ databases">
        <title>Azospirillum isscasensis sp.nov, a bacterium isolated from rhizosphere soil of rice.</title>
        <authorList>
            <person name="Wang H."/>
        </authorList>
    </citation>
    <scope>NUCLEOTIDE SEQUENCE [LARGE SCALE GENOMIC DNA]</scope>
    <source>
        <strain evidence="5 6">C340-1</strain>
    </source>
</reference>
<dbReference type="InterPro" id="IPR041698">
    <property type="entry name" value="Methyltransf_25"/>
</dbReference>
<dbReference type="CDD" id="cd02440">
    <property type="entry name" value="AdoMet_MTases"/>
    <property type="match status" value="1"/>
</dbReference>
<sequence>MKPLADATYDGQPVGERGRYTNLDIEYIRQRWDLRAERWASDLGDPSCHLNRDNSYSLYLDAMLATLERLPQPIPGGVVDLGCGTGEMLYAVRDRFPWSTGIDISPRMLDLARTRLGTGSMLIEGNVFEADCIPAGCSAIISRGVLLSHYGAENGLTLLKILRGRILDAGILILDALNKEDPDLPHNKTGYGLKELAEMAAMSWFSRVELIAPPTRSSLFVAFAP</sequence>
<evidence type="ECO:0000259" key="4">
    <source>
        <dbReference type="Pfam" id="PF13649"/>
    </source>
</evidence>
<gene>
    <name evidence="5" type="ORF">QSG27_27330</name>
</gene>
<dbReference type="PANTHER" id="PTHR43464">
    <property type="entry name" value="METHYLTRANSFERASE"/>
    <property type="match status" value="1"/>
</dbReference>
<keyword evidence="6" id="KW-1185">Reference proteome</keyword>
<proteinExistence type="predicted"/>
<accession>A0ABU0WR82</accession>
<organism evidence="5 6">
    <name type="scientific">Azospirillum isscasi</name>
    <dbReference type="NCBI Taxonomy" id="3053926"/>
    <lineage>
        <taxon>Bacteria</taxon>
        <taxon>Pseudomonadati</taxon>
        <taxon>Pseudomonadota</taxon>
        <taxon>Alphaproteobacteria</taxon>
        <taxon>Rhodospirillales</taxon>
        <taxon>Azospirillaceae</taxon>
        <taxon>Azospirillum</taxon>
    </lineage>
</organism>
<dbReference type="PANTHER" id="PTHR43464:SF19">
    <property type="entry name" value="UBIQUINONE BIOSYNTHESIS O-METHYLTRANSFERASE, MITOCHONDRIAL"/>
    <property type="match status" value="1"/>
</dbReference>
<dbReference type="InterPro" id="IPR029063">
    <property type="entry name" value="SAM-dependent_MTases_sf"/>
</dbReference>
<evidence type="ECO:0000313" key="5">
    <source>
        <dbReference type="EMBL" id="MDQ2106433.1"/>
    </source>
</evidence>
<dbReference type="Proteomes" id="UP001227317">
    <property type="component" value="Unassembled WGS sequence"/>
</dbReference>
<evidence type="ECO:0000256" key="2">
    <source>
        <dbReference type="ARBA" id="ARBA00022679"/>
    </source>
</evidence>
<dbReference type="EMBL" id="JAUJFI010000246">
    <property type="protein sequence ID" value="MDQ2106433.1"/>
    <property type="molecule type" value="Genomic_DNA"/>
</dbReference>
<dbReference type="GO" id="GO:0032259">
    <property type="term" value="P:methylation"/>
    <property type="evidence" value="ECO:0007669"/>
    <property type="project" value="UniProtKB-KW"/>
</dbReference>